<evidence type="ECO:0000313" key="2">
    <source>
        <dbReference type="EMBL" id="KVX02474.1"/>
    </source>
</evidence>
<name>A0A106C1F2_SHEFR</name>
<protein>
    <submittedName>
        <fullName evidence="2">Twin-arginine translocation pathway signal</fullName>
    </submittedName>
</protein>
<proteinExistence type="predicted"/>
<evidence type="ECO:0000313" key="3">
    <source>
        <dbReference type="Proteomes" id="UP000055702"/>
    </source>
</evidence>
<dbReference type="RefSeq" id="WP_059745370.1">
    <property type="nucleotide sequence ID" value="NZ_LRDC01000013.1"/>
</dbReference>
<dbReference type="AlphaFoldDB" id="A0A106C1F2"/>
<dbReference type="Pfam" id="PF07606">
    <property type="entry name" value="DUF1569"/>
    <property type="match status" value="1"/>
</dbReference>
<gene>
    <name evidence="2" type="ORF">AWJ07_14195</name>
</gene>
<comment type="caution">
    <text evidence="2">The sequence shown here is derived from an EMBL/GenBank/DDBJ whole genome shotgun (WGS) entry which is preliminary data.</text>
</comment>
<sequence>MQRRQFLKVSVMGAAVGITSASALWLSQGNDPEQLTITALLAKLNQLTMLSTEQLADLSHGKWNSAEVFAHCAQSVEFSMSGFPEHKSALFKQTVGALAFTAFATKGAMSHNLAEPIPAAPKLDRNLDVNLALARLIQSLADFQQYQAELAPHFAYGELNKADYELAHVLHFYNHQQSFTKMS</sequence>
<dbReference type="InterPro" id="IPR011463">
    <property type="entry name" value="DUF1569"/>
</dbReference>
<keyword evidence="1" id="KW-0732">Signal</keyword>
<feature type="chain" id="PRO_5007125988" evidence="1">
    <location>
        <begin position="24"/>
        <end position="183"/>
    </location>
</feature>
<organism evidence="2">
    <name type="scientific">Shewanella frigidimarina</name>
    <dbReference type="NCBI Taxonomy" id="56812"/>
    <lineage>
        <taxon>Bacteria</taxon>
        <taxon>Pseudomonadati</taxon>
        <taxon>Pseudomonadota</taxon>
        <taxon>Gammaproteobacteria</taxon>
        <taxon>Alteromonadales</taxon>
        <taxon>Shewanellaceae</taxon>
        <taxon>Shewanella</taxon>
    </lineage>
</organism>
<accession>A0A106C1F2</accession>
<dbReference type="EMBL" id="LRDC01000013">
    <property type="protein sequence ID" value="KVX02474.1"/>
    <property type="molecule type" value="Genomic_DNA"/>
</dbReference>
<dbReference type="Proteomes" id="UP000055702">
    <property type="component" value="Unassembled WGS sequence"/>
</dbReference>
<evidence type="ECO:0000256" key="1">
    <source>
        <dbReference type="SAM" id="SignalP"/>
    </source>
</evidence>
<reference evidence="2 3" key="1">
    <citation type="submission" date="2016-01" db="EMBL/GenBank/DDBJ databases">
        <title>Draft genome of the antarctic isolate Shewanella frigidimarina Ag06-30.</title>
        <authorList>
            <person name="Parmeciano Di Noto G."/>
            <person name="Vazquez S."/>
            <person name="Mac Cormack W."/>
            <person name="Iriarte A."/>
            <person name="Quiroga C."/>
        </authorList>
    </citation>
    <scope>NUCLEOTIDE SEQUENCE [LARGE SCALE GENOMIC DNA]</scope>
    <source>
        <strain evidence="2 3">Ag06-30</strain>
    </source>
</reference>
<feature type="signal peptide" evidence="1">
    <location>
        <begin position="1"/>
        <end position="23"/>
    </location>
</feature>